<keyword evidence="1" id="KW-0812">Transmembrane</keyword>
<sequence>MATIIQGKNIKLSVIEKKLGLSKSRYYRWINYDVDLPFEYTVGLKKLLGLSDNEFLSLILPSTDEVLDTLALAMYFSSFSDKNNKLSIIMNSVKKYRNENQKYPFKFIILYLQAFFEKKEEKNIDIYINKLDKYLESIESITDFDLFLNFAVLQLKQLESGYQIEKNLNVTFINKLLEKMKLDDFSEVIIFHGFIIDIVINLILINKNKMALEVLNKSFDLMINSGYTDEYSKILDNELSQAIQKKDTNFEKLIRIIKQTGTVSEDEILYWSNYQTYIQRANS</sequence>
<dbReference type="PATRIC" id="fig|1423725.3.peg.2188"/>
<evidence type="ECO:0008006" key="4">
    <source>
        <dbReference type="Google" id="ProtNLM"/>
    </source>
</evidence>
<comment type="caution">
    <text evidence="2">The sequence shown here is derived from an EMBL/GenBank/DDBJ whole genome shotgun (WGS) entry which is preliminary data.</text>
</comment>
<evidence type="ECO:0000256" key="1">
    <source>
        <dbReference type="SAM" id="Phobius"/>
    </source>
</evidence>
<feature type="transmembrane region" description="Helical" evidence="1">
    <location>
        <begin position="188"/>
        <end position="205"/>
    </location>
</feature>
<name>A0A0R2D3T9_9LACO</name>
<accession>A0A0R2D3T9</accession>
<protein>
    <recommendedName>
        <fullName evidence="4">HTH cro/C1-type domain-containing protein</fullName>
    </recommendedName>
</protein>
<dbReference type="STRING" id="1423725.FC19_GL002127"/>
<dbReference type="Proteomes" id="UP000051015">
    <property type="component" value="Unassembled WGS sequence"/>
</dbReference>
<gene>
    <name evidence="2" type="ORF">FC19_GL002127</name>
</gene>
<keyword evidence="1" id="KW-1133">Transmembrane helix</keyword>
<reference evidence="2 3" key="1">
    <citation type="journal article" date="2015" name="Genome Announc.">
        <title>Expanding the biotechnology potential of lactobacilli through comparative genomics of 213 strains and associated genera.</title>
        <authorList>
            <person name="Sun Z."/>
            <person name="Harris H.M."/>
            <person name="McCann A."/>
            <person name="Guo C."/>
            <person name="Argimon S."/>
            <person name="Zhang W."/>
            <person name="Yang X."/>
            <person name="Jeffery I.B."/>
            <person name="Cooney J.C."/>
            <person name="Kagawa T.F."/>
            <person name="Liu W."/>
            <person name="Song Y."/>
            <person name="Salvetti E."/>
            <person name="Wrobel A."/>
            <person name="Rasinkangas P."/>
            <person name="Parkhill J."/>
            <person name="Rea M.C."/>
            <person name="O'Sullivan O."/>
            <person name="Ritari J."/>
            <person name="Douillard F.P."/>
            <person name="Paul Ross R."/>
            <person name="Yang R."/>
            <person name="Briner A.E."/>
            <person name="Felis G.E."/>
            <person name="de Vos W.M."/>
            <person name="Barrangou R."/>
            <person name="Klaenhammer T.R."/>
            <person name="Caufield P.W."/>
            <person name="Cui Y."/>
            <person name="Zhang H."/>
            <person name="O'Toole P.W."/>
        </authorList>
    </citation>
    <scope>NUCLEOTIDE SEQUENCE [LARGE SCALE GENOMIC DNA]</scope>
    <source>
        <strain evidence="2 3">DSM 21051</strain>
    </source>
</reference>
<organism evidence="2 3">
    <name type="scientific">Liquorilactobacillus aquaticus DSM 21051</name>
    <dbReference type="NCBI Taxonomy" id="1423725"/>
    <lineage>
        <taxon>Bacteria</taxon>
        <taxon>Bacillati</taxon>
        <taxon>Bacillota</taxon>
        <taxon>Bacilli</taxon>
        <taxon>Lactobacillales</taxon>
        <taxon>Lactobacillaceae</taxon>
        <taxon>Liquorilactobacillus</taxon>
    </lineage>
</organism>
<proteinExistence type="predicted"/>
<dbReference type="EMBL" id="AYZD01000033">
    <property type="protein sequence ID" value="KRM95035.1"/>
    <property type="molecule type" value="Genomic_DNA"/>
</dbReference>
<keyword evidence="1" id="KW-0472">Membrane</keyword>
<evidence type="ECO:0000313" key="2">
    <source>
        <dbReference type="EMBL" id="KRM95035.1"/>
    </source>
</evidence>
<dbReference type="AlphaFoldDB" id="A0A0R2D3T9"/>
<evidence type="ECO:0000313" key="3">
    <source>
        <dbReference type="Proteomes" id="UP000051015"/>
    </source>
</evidence>
<keyword evidence="3" id="KW-1185">Reference proteome</keyword>